<dbReference type="Proteomes" id="UP000824169">
    <property type="component" value="Unassembled WGS sequence"/>
</dbReference>
<gene>
    <name evidence="2" type="ORF">IAB71_01300</name>
</gene>
<dbReference type="NCBIfam" id="TIGR04086">
    <property type="entry name" value="TIGR04086_membr"/>
    <property type="match status" value="1"/>
</dbReference>
<feature type="transmembrane region" description="Helical" evidence="1">
    <location>
        <begin position="45"/>
        <end position="67"/>
    </location>
</feature>
<evidence type="ECO:0000313" key="2">
    <source>
        <dbReference type="EMBL" id="HIV24417.1"/>
    </source>
</evidence>
<comment type="caution">
    <text evidence="2">The sequence shown here is derived from an EMBL/GenBank/DDBJ whole genome shotgun (WGS) entry which is preliminary data.</text>
</comment>
<dbReference type="AlphaFoldDB" id="A0A9D1TA85"/>
<feature type="transmembrane region" description="Helical" evidence="1">
    <location>
        <begin position="21"/>
        <end position="39"/>
    </location>
</feature>
<name>A0A9D1TA85_9FIRM</name>
<proteinExistence type="predicted"/>
<feature type="transmembrane region" description="Helical" evidence="1">
    <location>
        <begin position="76"/>
        <end position="98"/>
    </location>
</feature>
<feature type="transmembrane region" description="Helical" evidence="1">
    <location>
        <begin position="104"/>
        <end position="125"/>
    </location>
</feature>
<accession>A0A9D1TA85</accession>
<dbReference type="InterPro" id="IPR023804">
    <property type="entry name" value="DUF3792_TM"/>
</dbReference>
<reference evidence="2" key="1">
    <citation type="submission" date="2020-10" db="EMBL/GenBank/DDBJ databases">
        <authorList>
            <person name="Gilroy R."/>
        </authorList>
    </citation>
    <scope>NUCLEOTIDE SEQUENCE</scope>
    <source>
        <strain evidence="2">CHK188-20938</strain>
    </source>
</reference>
<keyword evidence="1" id="KW-0812">Transmembrane</keyword>
<evidence type="ECO:0000313" key="3">
    <source>
        <dbReference type="Proteomes" id="UP000824169"/>
    </source>
</evidence>
<keyword evidence="1" id="KW-0472">Membrane</keyword>
<dbReference type="EMBL" id="DVOO01000003">
    <property type="protein sequence ID" value="HIV24417.1"/>
    <property type="molecule type" value="Genomic_DNA"/>
</dbReference>
<evidence type="ECO:0000256" key="1">
    <source>
        <dbReference type="SAM" id="Phobius"/>
    </source>
</evidence>
<keyword evidence="1" id="KW-1133">Transmembrane helix</keyword>
<dbReference type="Pfam" id="PF12670">
    <property type="entry name" value="DUF3792"/>
    <property type="match status" value="1"/>
</dbReference>
<protein>
    <submittedName>
        <fullName evidence="2">TIGR04086 family membrane protein</fullName>
    </submittedName>
</protein>
<organism evidence="2 3">
    <name type="scientific">Candidatus Scatomonas pullistercoris</name>
    <dbReference type="NCBI Taxonomy" id="2840920"/>
    <lineage>
        <taxon>Bacteria</taxon>
        <taxon>Bacillati</taxon>
        <taxon>Bacillota</taxon>
        <taxon>Clostridia</taxon>
        <taxon>Lachnospirales</taxon>
        <taxon>Lachnospiraceae</taxon>
        <taxon>Lachnospiraceae incertae sedis</taxon>
        <taxon>Candidatus Scatomonas</taxon>
    </lineage>
</organism>
<reference evidence="2" key="2">
    <citation type="journal article" date="2021" name="PeerJ">
        <title>Extensive microbial diversity within the chicken gut microbiome revealed by metagenomics and culture.</title>
        <authorList>
            <person name="Gilroy R."/>
            <person name="Ravi A."/>
            <person name="Getino M."/>
            <person name="Pursley I."/>
            <person name="Horton D.L."/>
            <person name="Alikhan N.F."/>
            <person name="Baker D."/>
            <person name="Gharbi K."/>
            <person name="Hall N."/>
            <person name="Watson M."/>
            <person name="Adriaenssens E.M."/>
            <person name="Foster-Nyarko E."/>
            <person name="Jarju S."/>
            <person name="Secka A."/>
            <person name="Antonio M."/>
            <person name="Oren A."/>
            <person name="Chaudhuri R.R."/>
            <person name="La Ragione R."/>
            <person name="Hildebrand F."/>
            <person name="Pallen M.J."/>
        </authorList>
    </citation>
    <scope>NUCLEOTIDE SEQUENCE</scope>
    <source>
        <strain evidence="2">CHK188-20938</strain>
    </source>
</reference>
<sequence length="126" mass="13101">MEKIKLSFSRRRILSVGKGLLAAYGITAVLLMLLALLLLKFQLPWGAVTAGVMVTYLLSCFLGGFLLGKGIGKNKFLWGLALGAAYFILLMILSGIAVPGSFGGAGRLFATLLLCCAGGMAGGMLA</sequence>